<dbReference type="SUPFAM" id="SSF48013">
    <property type="entry name" value="NusB-like"/>
    <property type="match status" value="1"/>
</dbReference>
<evidence type="ECO:0000259" key="8">
    <source>
        <dbReference type="PROSITE" id="PS51686"/>
    </source>
</evidence>
<evidence type="ECO:0000256" key="7">
    <source>
        <dbReference type="SAM" id="MobiDB-lite"/>
    </source>
</evidence>
<dbReference type="GO" id="GO:0003723">
    <property type="term" value="F:RNA binding"/>
    <property type="evidence" value="ECO:0007669"/>
    <property type="project" value="UniProtKB-UniRule"/>
</dbReference>
<comment type="similarity">
    <text evidence="1 6">Belongs to the class I-like SAM-binding methyltransferase superfamily. RsmB/NOP family.</text>
</comment>
<dbReference type="Gene3D" id="3.40.50.150">
    <property type="entry name" value="Vaccinia Virus protein VP39"/>
    <property type="match status" value="1"/>
</dbReference>
<dbReference type="AlphaFoldDB" id="A0A2T4K073"/>
<name>A0A2T4K073_9RHOB</name>
<feature type="binding site" evidence="6">
    <location>
        <position position="294"/>
    </location>
    <ligand>
        <name>S-adenosyl-L-methionine</name>
        <dbReference type="ChEBI" id="CHEBI:59789"/>
    </ligand>
</feature>
<keyword evidence="10" id="KW-1185">Reference proteome</keyword>
<dbReference type="InterPro" id="IPR023267">
    <property type="entry name" value="RCMT"/>
</dbReference>
<feature type="region of interest" description="Disordered" evidence="7">
    <location>
        <begin position="171"/>
        <end position="190"/>
    </location>
</feature>
<feature type="domain" description="SAM-dependent MTase RsmB/NOP-type" evidence="8">
    <location>
        <begin position="129"/>
        <end position="413"/>
    </location>
</feature>
<evidence type="ECO:0000256" key="5">
    <source>
        <dbReference type="ARBA" id="ARBA00022884"/>
    </source>
</evidence>
<comment type="caution">
    <text evidence="6">Lacks conserved residue(s) required for the propagation of feature annotation.</text>
</comment>
<dbReference type="Pfam" id="PF01029">
    <property type="entry name" value="NusB"/>
    <property type="match status" value="1"/>
</dbReference>
<comment type="caution">
    <text evidence="9">The sequence shown here is derived from an EMBL/GenBank/DDBJ whole genome shotgun (WGS) entry which is preliminary data.</text>
</comment>
<feature type="active site" description="Nucleophile" evidence="6">
    <location>
        <position position="347"/>
    </location>
</feature>
<dbReference type="GO" id="GO:0001510">
    <property type="term" value="P:RNA methylation"/>
    <property type="evidence" value="ECO:0007669"/>
    <property type="project" value="InterPro"/>
</dbReference>
<dbReference type="InterPro" id="IPR006027">
    <property type="entry name" value="NusB_RsmB_TIM44"/>
</dbReference>
<feature type="binding site" evidence="6">
    <location>
        <position position="253"/>
    </location>
    <ligand>
        <name>S-adenosyl-L-methionine</name>
        <dbReference type="ChEBI" id="CHEBI:59789"/>
    </ligand>
</feature>
<dbReference type="InterPro" id="IPR035926">
    <property type="entry name" value="NusB-like_sf"/>
</dbReference>
<dbReference type="PROSITE" id="PS01153">
    <property type="entry name" value="NOL1_NOP2_SUN"/>
    <property type="match status" value="1"/>
</dbReference>
<gene>
    <name evidence="9" type="ORF">C5F48_01525</name>
</gene>
<dbReference type="InterPro" id="IPR029063">
    <property type="entry name" value="SAM-dependent_MTases_sf"/>
</dbReference>
<evidence type="ECO:0000313" key="10">
    <source>
        <dbReference type="Proteomes" id="UP000241010"/>
    </source>
</evidence>
<dbReference type="CDD" id="cd02440">
    <property type="entry name" value="AdoMet_MTases"/>
    <property type="match status" value="1"/>
</dbReference>
<feature type="binding site" evidence="6">
    <location>
        <begin position="232"/>
        <end position="238"/>
    </location>
    <ligand>
        <name>S-adenosyl-L-methionine</name>
        <dbReference type="ChEBI" id="CHEBI:59789"/>
    </ligand>
</feature>
<dbReference type="PANTHER" id="PTHR22807:SF61">
    <property type="entry name" value="NOL1_NOP2_SUN FAMILY PROTEIN _ ANTITERMINATION NUSB DOMAIN-CONTAINING PROTEIN"/>
    <property type="match status" value="1"/>
</dbReference>
<dbReference type="InterPro" id="IPR001678">
    <property type="entry name" value="MeTrfase_RsmB-F_NOP2_dom"/>
</dbReference>
<evidence type="ECO:0000256" key="3">
    <source>
        <dbReference type="ARBA" id="ARBA00022679"/>
    </source>
</evidence>
<keyword evidence="5 6" id="KW-0694">RNA-binding</keyword>
<evidence type="ECO:0000256" key="2">
    <source>
        <dbReference type="ARBA" id="ARBA00022603"/>
    </source>
</evidence>
<keyword evidence="4 6" id="KW-0949">S-adenosyl-L-methionine</keyword>
<reference evidence="9 10" key="1">
    <citation type="submission" date="2018-03" db="EMBL/GenBank/DDBJ databases">
        <title>Cereibacter changlensis.</title>
        <authorList>
            <person name="Meyer T.E."/>
            <person name="Miller S."/>
            <person name="Lodha T."/>
            <person name="Gandham S."/>
            <person name="Chintalapati S."/>
            <person name="Chintalapati V.R."/>
        </authorList>
    </citation>
    <scope>NUCLEOTIDE SEQUENCE [LARGE SCALE GENOMIC DNA]</scope>
    <source>
        <strain evidence="9 10">JA139</strain>
    </source>
</reference>
<protein>
    <submittedName>
        <fullName evidence="9">16S rRNA methyltransferase</fullName>
    </submittedName>
</protein>
<dbReference type="SUPFAM" id="SSF53335">
    <property type="entry name" value="S-adenosyl-L-methionine-dependent methyltransferases"/>
    <property type="match status" value="1"/>
</dbReference>
<dbReference type="RefSeq" id="WP_107662140.1">
    <property type="nucleotide sequence ID" value="NZ_PZKG01000003.1"/>
</dbReference>
<accession>A0A2T4K073</accession>
<evidence type="ECO:0000256" key="1">
    <source>
        <dbReference type="ARBA" id="ARBA00007494"/>
    </source>
</evidence>
<dbReference type="InterPro" id="IPR049560">
    <property type="entry name" value="MeTrfase_RsmB-F_NOP2_cat"/>
</dbReference>
<dbReference type="PRINTS" id="PR02008">
    <property type="entry name" value="RCMTFAMILY"/>
</dbReference>
<proteinExistence type="inferred from homology"/>
<sequence>MAMDARGAAVALLDAVLGEGQMLGQVLDDPKGPLAGVPPQERARAQRLAGSVLRHLEQADRVLAPFLRKSPPLTVRNVLRLAVVEIAVEGAAPHGVVHSAVDQVRHGNRTGHLTGLVNAVLRKVEPEAFAGLPPQRMPMWLRKPLVGLWGREVVSAIEAVQAAGAPLDLSVKPGREAPGEALPTGSSRVTGPGQVSALPGFEAGDWWVQDAAAALAARLLEVTPGERVADLCAAPGGKTLQLAAAGAGVVAVDISAPRLGRLRENLARCGLEAEVVAADVLQWDGGLFDAVLLDAPCSATGTIRRHPDLPFVKDGSEIAALVELQAALIDRGLGMLKPGGRLVYCTCSLLPEEGEAQLEAALARHPGLVAERVEIAGVEPGWWTGAGGLRLRPDYWAERGGMDGFFMARLRRG</sequence>
<keyword evidence="3 6" id="KW-0808">Transferase</keyword>
<evidence type="ECO:0000256" key="4">
    <source>
        <dbReference type="ARBA" id="ARBA00022691"/>
    </source>
</evidence>
<dbReference type="GO" id="GO:0008173">
    <property type="term" value="F:RNA methyltransferase activity"/>
    <property type="evidence" value="ECO:0007669"/>
    <property type="project" value="InterPro"/>
</dbReference>
<dbReference type="GO" id="GO:0006355">
    <property type="term" value="P:regulation of DNA-templated transcription"/>
    <property type="evidence" value="ECO:0007669"/>
    <property type="project" value="InterPro"/>
</dbReference>
<dbReference type="PROSITE" id="PS51686">
    <property type="entry name" value="SAM_MT_RSMB_NOP"/>
    <property type="match status" value="1"/>
</dbReference>
<dbReference type="Proteomes" id="UP000241010">
    <property type="component" value="Unassembled WGS sequence"/>
</dbReference>
<organism evidence="9 10">
    <name type="scientific">Cereibacter changlensis JA139</name>
    <dbReference type="NCBI Taxonomy" id="1188249"/>
    <lineage>
        <taxon>Bacteria</taxon>
        <taxon>Pseudomonadati</taxon>
        <taxon>Pseudomonadota</taxon>
        <taxon>Alphaproteobacteria</taxon>
        <taxon>Rhodobacterales</taxon>
        <taxon>Paracoccaceae</taxon>
        <taxon>Cereibacter</taxon>
    </lineage>
</organism>
<dbReference type="InterPro" id="IPR018314">
    <property type="entry name" value="RsmB/NOL1/NOP2-like_CS"/>
</dbReference>
<dbReference type="Gene3D" id="1.10.940.10">
    <property type="entry name" value="NusB-like"/>
    <property type="match status" value="1"/>
</dbReference>
<dbReference type="PANTHER" id="PTHR22807">
    <property type="entry name" value="NOP2 YEAST -RELATED NOL1/NOP2/FMU SUN DOMAIN-CONTAINING"/>
    <property type="match status" value="1"/>
</dbReference>
<dbReference type="Pfam" id="PF01189">
    <property type="entry name" value="Methyltr_RsmB-F"/>
    <property type="match status" value="1"/>
</dbReference>
<evidence type="ECO:0000256" key="6">
    <source>
        <dbReference type="PROSITE-ProRule" id="PRU01023"/>
    </source>
</evidence>
<dbReference type="EMBL" id="PZKG01000003">
    <property type="protein sequence ID" value="PTE23548.1"/>
    <property type="molecule type" value="Genomic_DNA"/>
</dbReference>
<evidence type="ECO:0000313" key="9">
    <source>
        <dbReference type="EMBL" id="PTE23548.1"/>
    </source>
</evidence>
<keyword evidence="2 6" id="KW-0489">Methyltransferase</keyword>
<dbReference type="OrthoDB" id="9810297at2"/>